<dbReference type="GO" id="GO:0003735">
    <property type="term" value="F:structural constituent of ribosome"/>
    <property type="evidence" value="ECO:0007669"/>
    <property type="project" value="InterPro"/>
</dbReference>
<dbReference type="EMBL" id="GEVI01023096">
    <property type="protein sequence ID" value="JAU09224.1"/>
    <property type="molecule type" value="Transcribed_RNA"/>
</dbReference>
<dbReference type="GO" id="GO:0032040">
    <property type="term" value="C:small-subunit processome"/>
    <property type="evidence" value="ECO:0007669"/>
    <property type="project" value="TreeGrafter"/>
</dbReference>
<reference evidence="6" key="1">
    <citation type="submission" date="2016-07" db="EMBL/GenBank/DDBJ databases">
        <title>De novo transcriptome assembly of four accessions of the metal hyperaccumulator plant Noccaea caerulescens.</title>
        <authorList>
            <person name="Blande D."/>
            <person name="Halimaa P."/>
            <person name="Tervahauta A.I."/>
            <person name="Aarts M.G."/>
            <person name="Karenlampi S.O."/>
        </authorList>
    </citation>
    <scope>NUCLEOTIDE SEQUENCE</scope>
</reference>
<name>A0A1J3EKP1_NOCCA</name>
<dbReference type="GO" id="GO:0042274">
    <property type="term" value="P:ribosomal small subunit biogenesis"/>
    <property type="evidence" value="ECO:0007669"/>
    <property type="project" value="TreeGrafter"/>
</dbReference>
<dbReference type="EMBL" id="GEVK01020769">
    <property type="protein sequence ID" value="JAU32063.1"/>
    <property type="molecule type" value="Transcribed_RNA"/>
</dbReference>
<dbReference type="InterPro" id="IPR000554">
    <property type="entry name" value="Ribosomal_eS7"/>
</dbReference>
<evidence type="ECO:0000256" key="1">
    <source>
        <dbReference type="ARBA" id="ARBA00007820"/>
    </source>
</evidence>
<keyword evidence="2 4" id="KW-0689">Ribosomal protein</keyword>
<evidence type="ECO:0000256" key="4">
    <source>
        <dbReference type="RuleBase" id="RU364105"/>
    </source>
</evidence>
<dbReference type="GO" id="GO:0006412">
    <property type="term" value="P:translation"/>
    <property type="evidence" value="ECO:0007669"/>
    <property type="project" value="InterPro"/>
</dbReference>
<accession>A0A1J3EKP1</accession>
<evidence type="ECO:0000313" key="5">
    <source>
        <dbReference type="EMBL" id="JAU09224.1"/>
    </source>
</evidence>
<evidence type="ECO:0000256" key="2">
    <source>
        <dbReference type="ARBA" id="ARBA00022980"/>
    </source>
</evidence>
<sequence length="193" mass="22336">MSLTYRRKIVKDNNAAPDTLEQNVAQALFDLENSSELKQDLRKLYITAAKEVDVRGKSAIVVFVPFRLQANFKKIQTRLVHELEKKFAKDVVIVANRKILQRVGKNNRVAHQKRPYSRTLTAVHDSILEDLVYPSEIAGKRLRYRLDGSKQIKVYLDKKDQQVLGDKLETFHSVYRSLTGKDAVFTFEDQCRQ</sequence>
<comment type="similarity">
    <text evidence="1 4">Belongs to the eukaryotic ribosomal protein eS7 family.</text>
</comment>
<proteinExistence type="inferred from homology"/>
<dbReference type="Pfam" id="PF01251">
    <property type="entry name" value="Ribosomal_S7e"/>
    <property type="match status" value="1"/>
</dbReference>
<evidence type="ECO:0000256" key="3">
    <source>
        <dbReference type="ARBA" id="ARBA00023274"/>
    </source>
</evidence>
<gene>
    <name evidence="5" type="ORF">GA_TR16255_c0_g1_i1_g.52246</name>
    <name evidence="6" type="ORF">LC_TR7214_c0_g1_i1_g.24190</name>
</gene>
<keyword evidence="3 4" id="KW-0687">Ribonucleoprotein</keyword>
<dbReference type="GO" id="GO:0006364">
    <property type="term" value="P:rRNA processing"/>
    <property type="evidence" value="ECO:0007669"/>
    <property type="project" value="TreeGrafter"/>
</dbReference>
<dbReference type="PANTHER" id="PTHR11278:SF0">
    <property type="entry name" value="SMALL RIBOSOMAL SUBUNIT PROTEIN ES7"/>
    <property type="match status" value="1"/>
</dbReference>
<protein>
    <recommendedName>
        <fullName evidence="4">40S ribosomal protein S7</fullName>
    </recommendedName>
</protein>
<organism evidence="6">
    <name type="scientific">Noccaea caerulescens</name>
    <name type="common">Alpine penny-cress</name>
    <name type="synonym">Thlaspi caerulescens</name>
    <dbReference type="NCBI Taxonomy" id="107243"/>
    <lineage>
        <taxon>Eukaryota</taxon>
        <taxon>Viridiplantae</taxon>
        <taxon>Streptophyta</taxon>
        <taxon>Embryophyta</taxon>
        <taxon>Tracheophyta</taxon>
        <taxon>Spermatophyta</taxon>
        <taxon>Magnoliopsida</taxon>
        <taxon>eudicotyledons</taxon>
        <taxon>Gunneridae</taxon>
        <taxon>Pentapetalae</taxon>
        <taxon>rosids</taxon>
        <taxon>malvids</taxon>
        <taxon>Brassicales</taxon>
        <taxon>Brassicaceae</taxon>
        <taxon>Coluteocarpeae</taxon>
        <taxon>Noccaea</taxon>
    </lineage>
</organism>
<dbReference type="AlphaFoldDB" id="A0A1J3EKP1"/>
<evidence type="ECO:0000313" key="6">
    <source>
        <dbReference type="EMBL" id="JAU32063.1"/>
    </source>
</evidence>
<dbReference type="PANTHER" id="PTHR11278">
    <property type="entry name" value="40S RIBOSOMAL PROTEIN S7"/>
    <property type="match status" value="1"/>
</dbReference>
<dbReference type="GO" id="GO:0030686">
    <property type="term" value="C:90S preribosome"/>
    <property type="evidence" value="ECO:0007669"/>
    <property type="project" value="TreeGrafter"/>
</dbReference>
<dbReference type="GO" id="GO:0022627">
    <property type="term" value="C:cytosolic small ribosomal subunit"/>
    <property type="evidence" value="ECO:0007669"/>
    <property type="project" value="TreeGrafter"/>
</dbReference>